<protein>
    <recommendedName>
        <fullName evidence="5">PIN domain-containing protein</fullName>
    </recommendedName>
</protein>
<evidence type="ECO:0000313" key="1">
    <source>
        <dbReference type="EMBL" id="PLR81985.1"/>
    </source>
</evidence>
<reference evidence="1 3" key="1">
    <citation type="submission" date="2017-11" db="EMBL/GenBank/DDBJ databases">
        <title>Comparitive Functional Genomics of Dry Heat Resistant strains isolated from the Viking Spacecraft.</title>
        <authorList>
            <person name="Seuylemezian A."/>
            <person name="Cooper K."/>
            <person name="Vaishampayan P."/>
        </authorList>
    </citation>
    <scope>NUCLEOTIDE SEQUENCE [LARGE SCALE GENOMIC DNA]</scope>
    <source>
        <strain evidence="1 3">M4.6</strain>
    </source>
</reference>
<dbReference type="Proteomes" id="UP000235114">
    <property type="component" value="Unassembled WGS sequence"/>
</dbReference>
<sequence>MTTKVLIDNNIWAADEKGYPEVVDYIEQLLEDESDAEIYMTRIIEMELLSYNHCYIELFFLEL</sequence>
<accession>A0A2N5GKD8</accession>
<dbReference type="AlphaFoldDB" id="A0A2N5GKD8"/>
<name>A0A2N5GKD8_9BACI</name>
<organism evidence="1 3">
    <name type="scientific">Bacillus canaveralius</name>
    <dbReference type="NCBI Taxonomy" id="1403243"/>
    <lineage>
        <taxon>Bacteria</taxon>
        <taxon>Bacillati</taxon>
        <taxon>Bacillota</taxon>
        <taxon>Bacilli</taxon>
        <taxon>Bacillales</taxon>
        <taxon>Bacillaceae</taxon>
        <taxon>Bacillus</taxon>
    </lineage>
</organism>
<reference evidence="2 4" key="2">
    <citation type="submission" date="2017-12" db="EMBL/GenBank/DDBJ databases">
        <title>Comparative Functional Genomics of Dry Heat Resistant strains isolated from the Viking Spacecraft.</title>
        <authorList>
            <person name="Seuylemezian A."/>
            <person name="Cooper K."/>
            <person name="Vaishampayan P."/>
        </authorList>
    </citation>
    <scope>NUCLEOTIDE SEQUENCE [LARGE SCALE GENOMIC DNA]</scope>
    <source>
        <strain evidence="2 4">ATCC 29669</strain>
    </source>
</reference>
<proteinExistence type="predicted"/>
<dbReference type="RefSeq" id="WP_101577701.1">
    <property type="nucleotide sequence ID" value="NZ_PGVA01000028.1"/>
</dbReference>
<evidence type="ECO:0000313" key="2">
    <source>
        <dbReference type="EMBL" id="PLR99371.1"/>
    </source>
</evidence>
<evidence type="ECO:0000313" key="3">
    <source>
        <dbReference type="Proteomes" id="UP000234951"/>
    </source>
</evidence>
<dbReference type="EMBL" id="PGVA01000028">
    <property type="protein sequence ID" value="PLR81985.1"/>
    <property type="molecule type" value="Genomic_DNA"/>
</dbReference>
<keyword evidence="4" id="KW-1185">Reference proteome</keyword>
<dbReference type="EMBL" id="PGVD01000015">
    <property type="protein sequence ID" value="PLR99371.1"/>
    <property type="molecule type" value="Genomic_DNA"/>
</dbReference>
<comment type="caution">
    <text evidence="1">The sequence shown here is derived from an EMBL/GenBank/DDBJ whole genome shotgun (WGS) entry which is preliminary data.</text>
</comment>
<gene>
    <name evidence="1" type="ORF">CU635_12450</name>
    <name evidence="2" type="ORF">CVD25_05745</name>
</gene>
<evidence type="ECO:0008006" key="5">
    <source>
        <dbReference type="Google" id="ProtNLM"/>
    </source>
</evidence>
<evidence type="ECO:0000313" key="4">
    <source>
        <dbReference type="Proteomes" id="UP000235114"/>
    </source>
</evidence>
<dbReference type="Proteomes" id="UP000234951">
    <property type="component" value="Unassembled WGS sequence"/>
</dbReference>
<dbReference type="OrthoDB" id="2887352at2"/>